<dbReference type="GO" id="GO:0009318">
    <property type="term" value="C:exodeoxyribonuclease VII complex"/>
    <property type="evidence" value="ECO:0007669"/>
    <property type="project" value="UniProtKB-UniRule"/>
</dbReference>
<comment type="function">
    <text evidence="6">Bidirectionally degrades single-stranded DNA into large acid-insoluble oligonucleotides, which are then degraded further into small acid-soluble oligonucleotides.</text>
</comment>
<evidence type="ECO:0000256" key="2">
    <source>
        <dbReference type="ARBA" id="ARBA00022490"/>
    </source>
</evidence>
<gene>
    <name evidence="6" type="primary">xseB</name>
    <name evidence="8" type="ORF">DIW82_09165</name>
</gene>
<dbReference type="SUPFAM" id="SSF116842">
    <property type="entry name" value="XseB-like"/>
    <property type="match status" value="1"/>
</dbReference>
<evidence type="ECO:0000313" key="9">
    <source>
        <dbReference type="Proteomes" id="UP000261739"/>
    </source>
</evidence>
<keyword evidence="5 6" id="KW-0269">Exonuclease</keyword>
<dbReference type="PANTHER" id="PTHR34137:SF1">
    <property type="entry name" value="EXODEOXYRIBONUCLEASE 7 SMALL SUBUNIT"/>
    <property type="match status" value="1"/>
</dbReference>
<comment type="similarity">
    <text evidence="1 6">Belongs to the XseB family.</text>
</comment>
<dbReference type="Pfam" id="PF02609">
    <property type="entry name" value="Exonuc_VII_S"/>
    <property type="match status" value="1"/>
</dbReference>
<dbReference type="RefSeq" id="WP_010119344.1">
    <property type="nucleotide sequence ID" value="NZ_DAITTW010000165.1"/>
</dbReference>
<evidence type="ECO:0000256" key="6">
    <source>
        <dbReference type="HAMAP-Rule" id="MF_00337"/>
    </source>
</evidence>
<dbReference type="HAMAP" id="MF_00337">
    <property type="entry name" value="Exonuc_7_S"/>
    <property type="match status" value="1"/>
</dbReference>
<protein>
    <recommendedName>
        <fullName evidence="6">Exodeoxyribonuclease 7 small subunit</fullName>
        <ecNumber evidence="6">3.1.11.6</ecNumber>
    </recommendedName>
    <alternativeName>
        <fullName evidence="6">Exodeoxyribonuclease VII small subunit</fullName>
        <shortName evidence="6">Exonuclease VII small subunit</shortName>
    </alternativeName>
</protein>
<reference evidence="8 9" key="1">
    <citation type="journal article" date="2018" name="Nat. Biotechnol.">
        <title>A standardized bacterial taxonomy based on genome phylogeny substantially revises the tree of life.</title>
        <authorList>
            <person name="Parks D.H."/>
            <person name="Chuvochina M."/>
            <person name="Waite D.W."/>
            <person name="Rinke C."/>
            <person name="Skarshewski A."/>
            <person name="Chaumeil P.A."/>
            <person name="Hugenholtz P."/>
        </authorList>
    </citation>
    <scope>NUCLEOTIDE SEQUENCE [LARGE SCALE GENOMIC DNA]</scope>
    <source>
        <strain evidence="8">UBA11247</strain>
    </source>
</reference>
<keyword evidence="2 6" id="KW-0963">Cytoplasm</keyword>
<accession>A0A3D4T092</accession>
<proteinExistence type="inferred from homology"/>
<organism evidence="8 9">
    <name type="scientific">Corynebacterium nuruki</name>
    <dbReference type="NCBI Taxonomy" id="1032851"/>
    <lineage>
        <taxon>Bacteria</taxon>
        <taxon>Bacillati</taxon>
        <taxon>Actinomycetota</taxon>
        <taxon>Actinomycetes</taxon>
        <taxon>Mycobacteriales</taxon>
        <taxon>Corynebacteriaceae</taxon>
        <taxon>Corynebacterium</taxon>
    </lineage>
</organism>
<dbReference type="GO" id="GO:0008855">
    <property type="term" value="F:exodeoxyribonuclease VII activity"/>
    <property type="evidence" value="ECO:0007669"/>
    <property type="project" value="UniProtKB-UniRule"/>
</dbReference>
<dbReference type="InterPro" id="IPR003761">
    <property type="entry name" value="Exonuc_VII_S"/>
</dbReference>
<dbReference type="EMBL" id="DQID01000237">
    <property type="protein sequence ID" value="HCT14933.1"/>
    <property type="molecule type" value="Genomic_DNA"/>
</dbReference>
<dbReference type="GO" id="GO:0005829">
    <property type="term" value="C:cytosol"/>
    <property type="evidence" value="ECO:0007669"/>
    <property type="project" value="TreeGrafter"/>
</dbReference>
<keyword evidence="4 6" id="KW-0378">Hydrolase</keyword>
<dbReference type="GO" id="GO:0006308">
    <property type="term" value="P:DNA catabolic process"/>
    <property type="evidence" value="ECO:0007669"/>
    <property type="project" value="UniProtKB-UniRule"/>
</dbReference>
<comment type="catalytic activity">
    <reaction evidence="6">
        <text>Exonucleolytic cleavage in either 5'- to 3'- or 3'- to 5'-direction to yield nucleoside 5'-phosphates.</text>
        <dbReference type="EC" id="3.1.11.6"/>
    </reaction>
</comment>
<dbReference type="Gene3D" id="1.10.287.1040">
    <property type="entry name" value="Exonuclease VII, small subunit"/>
    <property type="match status" value="1"/>
</dbReference>
<dbReference type="NCBIfam" id="NF002139">
    <property type="entry name" value="PRK00977.1-3"/>
    <property type="match status" value="1"/>
</dbReference>
<feature type="region of interest" description="Disordered" evidence="7">
    <location>
        <begin position="70"/>
        <end position="90"/>
    </location>
</feature>
<sequence length="90" mass="10250">MTEPTQQQTFRPLDDLSYEQARDELVEVVKILELGQMSLDESLRYWERGEELAAYCGRYLDGASKKVEEALARRDGEGQGREQGPEQGQA</sequence>
<dbReference type="InterPro" id="IPR037004">
    <property type="entry name" value="Exonuc_VII_ssu_sf"/>
</dbReference>
<dbReference type="STRING" id="863239.GCA_000213935_02233"/>
<comment type="subcellular location">
    <subcellularLocation>
        <location evidence="6">Cytoplasm</location>
    </subcellularLocation>
</comment>
<evidence type="ECO:0000256" key="5">
    <source>
        <dbReference type="ARBA" id="ARBA00022839"/>
    </source>
</evidence>
<dbReference type="NCBIfam" id="TIGR01280">
    <property type="entry name" value="xseB"/>
    <property type="match status" value="1"/>
</dbReference>
<evidence type="ECO:0000313" key="8">
    <source>
        <dbReference type="EMBL" id="HCT14933.1"/>
    </source>
</evidence>
<feature type="compositionally biased region" description="Basic and acidic residues" evidence="7">
    <location>
        <begin position="70"/>
        <end position="84"/>
    </location>
</feature>
<evidence type="ECO:0000256" key="1">
    <source>
        <dbReference type="ARBA" id="ARBA00009998"/>
    </source>
</evidence>
<dbReference type="AlphaFoldDB" id="A0A3D4T092"/>
<dbReference type="Proteomes" id="UP000261739">
    <property type="component" value="Unassembled WGS sequence"/>
</dbReference>
<name>A0A3D4T092_9CORY</name>
<dbReference type="PANTHER" id="PTHR34137">
    <property type="entry name" value="EXODEOXYRIBONUCLEASE 7 SMALL SUBUNIT"/>
    <property type="match status" value="1"/>
</dbReference>
<evidence type="ECO:0000256" key="4">
    <source>
        <dbReference type="ARBA" id="ARBA00022801"/>
    </source>
</evidence>
<comment type="caution">
    <text evidence="8">The sequence shown here is derived from an EMBL/GenBank/DDBJ whole genome shotgun (WGS) entry which is preliminary data.</text>
</comment>
<dbReference type="EC" id="3.1.11.6" evidence="6"/>
<comment type="subunit">
    <text evidence="6">Heterooligomer composed of large and small subunits.</text>
</comment>
<dbReference type="PIRSF" id="PIRSF006488">
    <property type="entry name" value="Exonuc_VII_S"/>
    <property type="match status" value="1"/>
</dbReference>
<evidence type="ECO:0000256" key="7">
    <source>
        <dbReference type="SAM" id="MobiDB-lite"/>
    </source>
</evidence>
<evidence type="ECO:0000256" key="3">
    <source>
        <dbReference type="ARBA" id="ARBA00022722"/>
    </source>
</evidence>
<keyword evidence="3 6" id="KW-0540">Nuclease</keyword>